<name>A0A388SD48_9BURK</name>
<reference evidence="1 2" key="1">
    <citation type="journal article" date="2018" name="Int. J. Syst. Evol. Microbiol.">
        <title>Mesosutterella multiformis gen. nov., sp. nov., a member of the family Sutterellaceae and Sutterella megalosphaeroides sp. nov., isolated from human faeces.</title>
        <authorList>
            <person name="Sakamoto M."/>
            <person name="Ikeyama N."/>
            <person name="Kunihiro T."/>
            <person name="Iino T."/>
            <person name="Yuki M."/>
            <person name="Ohkuma M."/>
        </authorList>
    </citation>
    <scope>NUCLEOTIDE SEQUENCE [LARGE SCALE GENOMIC DNA]</scope>
    <source>
        <strain evidence="1 2">4NBBH2</strain>
    </source>
</reference>
<comment type="caution">
    <text evidence="1">The sequence shown here is derived from an EMBL/GenBank/DDBJ whole genome shotgun (WGS) entry which is preliminary data.</text>
</comment>
<dbReference type="EMBL" id="BGZJ01000001">
    <property type="protein sequence ID" value="GBO94262.1"/>
    <property type="molecule type" value="Genomic_DNA"/>
</dbReference>
<evidence type="ECO:0000313" key="1">
    <source>
        <dbReference type="EMBL" id="GBO94262.1"/>
    </source>
</evidence>
<dbReference type="AlphaFoldDB" id="A0A388SD48"/>
<keyword evidence="2" id="KW-1185">Reference proteome</keyword>
<protein>
    <submittedName>
        <fullName evidence="1">Uncharacterized protein</fullName>
    </submittedName>
</protein>
<organism evidence="1 2">
    <name type="scientific">Mesosutterella multiformis</name>
    <dbReference type="NCBI Taxonomy" id="2259133"/>
    <lineage>
        <taxon>Bacteria</taxon>
        <taxon>Pseudomonadati</taxon>
        <taxon>Pseudomonadota</taxon>
        <taxon>Betaproteobacteria</taxon>
        <taxon>Burkholderiales</taxon>
        <taxon>Sutterellaceae</taxon>
        <taxon>Mesosutterella</taxon>
    </lineage>
</organism>
<accession>A0A388SD48</accession>
<sequence length="39" mass="4337">MVIGSQTLRAVIDTVKNRLEDFESQEVIAASTDITESRL</sequence>
<accession>A0A401LMD2</accession>
<proteinExistence type="predicted"/>
<evidence type="ECO:0000313" key="2">
    <source>
        <dbReference type="Proteomes" id="UP000266091"/>
    </source>
</evidence>
<gene>
    <name evidence="1" type="ORF">MESMUL_16160</name>
</gene>
<dbReference type="Proteomes" id="UP000266091">
    <property type="component" value="Unassembled WGS sequence"/>
</dbReference>